<feature type="compositionally biased region" description="Basic residues" evidence="1">
    <location>
        <begin position="8"/>
        <end position="20"/>
    </location>
</feature>
<dbReference type="Proteomes" id="UP000026962">
    <property type="component" value="Chromosome 12"/>
</dbReference>
<evidence type="ECO:0000313" key="3">
    <source>
        <dbReference type="Proteomes" id="UP000026962"/>
    </source>
</evidence>
<feature type="compositionally biased region" description="Basic and acidic residues" evidence="1">
    <location>
        <begin position="21"/>
        <end position="37"/>
    </location>
</feature>
<evidence type="ECO:0000313" key="2">
    <source>
        <dbReference type="EnsemblPlants" id="OPUNC12G12170.1"/>
    </source>
</evidence>
<feature type="compositionally biased region" description="Basic and acidic residues" evidence="1">
    <location>
        <begin position="55"/>
        <end position="65"/>
    </location>
</feature>
<feature type="compositionally biased region" description="Polar residues" evidence="1">
    <location>
        <begin position="119"/>
        <end position="144"/>
    </location>
</feature>
<reference evidence="2" key="1">
    <citation type="submission" date="2015-04" db="UniProtKB">
        <authorList>
            <consortium name="EnsemblPlants"/>
        </authorList>
    </citation>
    <scope>IDENTIFICATION</scope>
</reference>
<dbReference type="AlphaFoldDB" id="A0A0E0MMW4"/>
<name>A0A0E0MMW4_ORYPU</name>
<keyword evidence="3" id="KW-1185">Reference proteome</keyword>
<accession>A0A0E0MMW4</accession>
<sequence>MGNDAATSRRRRHGRQAPGRRARDGWRQPAVGEREGGGRPSGVMKLVGRSGVAGRAREETTREVGKVATGGGAAREASRTAAGGVGGGRTRRRSGDVRSQQIGEATSSISGLRSPAWAISTTPNSSSIPRAGSESTPRAKTRSSFSGNFQELLVLVKKREVAALPFHGCAEASRVAQNTNLSPKCNPRV</sequence>
<protein>
    <submittedName>
        <fullName evidence="2">Uncharacterized protein</fullName>
    </submittedName>
</protein>
<reference evidence="2" key="2">
    <citation type="submission" date="2018-05" db="EMBL/GenBank/DDBJ databases">
        <title>OpunRS2 (Oryza punctata Reference Sequence Version 2).</title>
        <authorList>
            <person name="Zhang J."/>
            <person name="Kudrna D."/>
            <person name="Lee S."/>
            <person name="Talag J."/>
            <person name="Welchert J."/>
            <person name="Wing R.A."/>
        </authorList>
    </citation>
    <scope>NUCLEOTIDE SEQUENCE [LARGE SCALE GENOMIC DNA]</scope>
</reference>
<dbReference type="Gramene" id="OPUNC12G12170.1">
    <property type="protein sequence ID" value="OPUNC12G12170.1"/>
    <property type="gene ID" value="OPUNC12G12170"/>
</dbReference>
<organism evidence="2">
    <name type="scientific">Oryza punctata</name>
    <name type="common">Red rice</name>
    <dbReference type="NCBI Taxonomy" id="4537"/>
    <lineage>
        <taxon>Eukaryota</taxon>
        <taxon>Viridiplantae</taxon>
        <taxon>Streptophyta</taxon>
        <taxon>Embryophyta</taxon>
        <taxon>Tracheophyta</taxon>
        <taxon>Spermatophyta</taxon>
        <taxon>Magnoliopsida</taxon>
        <taxon>Liliopsida</taxon>
        <taxon>Poales</taxon>
        <taxon>Poaceae</taxon>
        <taxon>BOP clade</taxon>
        <taxon>Oryzoideae</taxon>
        <taxon>Oryzeae</taxon>
        <taxon>Oryzinae</taxon>
        <taxon>Oryza</taxon>
    </lineage>
</organism>
<proteinExistence type="predicted"/>
<dbReference type="EnsemblPlants" id="OPUNC12G12170.1">
    <property type="protein sequence ID" value="OPUNC12G12170.1"/>
    <property type="gene ID" value="OPUNC12G12170"/>
</dbReference>
<feature type="compositionally biased region" description="Polar residues" evidence="1">
    <location>
        <begin position="100"/>
        <end position="111"/>
    </location>
</feature>
<feature type="region of interest" description="Disordered" evidence="1">
    <location>
        <begin position="1"/>
        <end position="144"/>
    </location>
</feature>
<evidence type="ECO:0000256" key="1">
    <source>
        <dbReference type="SAM" id="MobiDB-lite"/>
    </source>
</evidence>
<dbReference type="HOGENOM" id="CLU_1436572_0_0_1"/>